<evidence type="ECO:0000256" key="5">
    <source>
        <dbReference type="SAM" id="MobiDB-lite"/>
    </source>
</evidence>
<dbReference type="GO" id="GO:0009007">
    <property type="term" value="F:site-specific DNA-methyltransferase (adenine-specific) activity"/>
    <property type="evidence" value="ECO:0007669"/>
    <property type="project" value="UniProtKB-EC"/>
</dbReference>
<evidence type="ECO:0000313" key="8">
    <source>
        <dbReference type="EMBL" id="BAS00857.1"/>
    </source>
</evidence>
<evidence type="ECO:0000256" key="1">
    <source>
        <dbReference type="ARBA" id="ARBA00011900"/>
    </source>
</evidence>
<dbReference type="Proteomes" id="UP000065734">
    <property type="component" value="Chromosome I"/>
</dbReference>
<dbReference type="PANTHER" id="PTHR33841">
    <property type="entry name" value="DNA METHYLTRANSFERASE YEEA-RELATED"/>
    <property type="match status" value="1"/>
</dbReference>
<dbReference type="AlphaFoldDB" id="A0A0H5BJZ2"/>
<reference evidence="10" key="3">
    <citation type="journal article" date="2016" name="Genome Announc.">
        <title>Revised genome sequence of the purple photosynthetic bacterium Blastochloris viridis.</title>
        <authorList>
            <person name="Liu L.N."/>
            <person name="Faulkner M."/>
            <person name="Liu X."/>
            <person name="Huang F."/>
            <person name="Darby A.C."/>
            <person name="Hall N."/>
        </authorList>
    </citation>
    <scope>NUCLEOTIDE SEQUENCE [LARGE SCALE GENOMIC DNA]</scope>
    <source>
        <strain evidence="10">ATCC 19567 / DSM 133 / F</strain>
    </source>
</reference>
<dbReference type="PANTHER" id="PTHR33841:SF1">
    <property type="entry name" value="DNA METHYLTRANSFERASE A"/>
    <property type="match status" value="1"/>
</dbReference>
<reference evidence="9" key="2">
    <citation type="submission" date="2015-11" db="EMBL/GenBank/DDBJ databases">
        <authorList>
            <person name="Zhang Y."/>
            <person name="Guo Z."/>
        </authorList>
    </citation>
    <scope>NUCLEOTIDE SEQUENCE</scope>
    <source>
        <strain evidence="9">1</strain>
    </source>
</reference>
<dbReference type="InterPro" id="IPR046816">
    <property type="entry name" value="MmeI_Mtase"/>
</dbReference>
<organism evidence="9 10">
    <name type="scientific">Blastochloris viridis</name>
    <name type="common">Rhodopseudomonas viridis</name>
    <dbReference type="NCBI Taxonomy" id="1079"/>
    <lineage>
        <taxon>Bacteria</taxon>
        <taxon>Pseudomonadati</taxon>
        <taxon>Pseudomonadota</taxon>
        <taxon>Alphaproteobacteria</taxon>
        <taxon>Hyphomicrobiales</taxon>
        <taxon>Blastochloridaceae</taxon>
        <taxon>Blastochloris</taxon>
    </lineage>
</organism>
<proteinExistence type="predicted"/>
<evidence type="ECO:0000256" key="2">
    <source>
        <dbReference type="ARBA" id="ARBA00022603"/>
    </source>
</evidence>
<evidence type="ECO:0000313" key="9">
    <source>
        <dbReference type="EMBL" id="CUU41934.1"/>
    </source>
</evidence>
<dbReference type="EMBL" id="LN907867">
    <property type="protein sequence ID" value="CUU41934.1"/>
    <property type="molecule type" value="Genomic_DNA"/>
</dbReference>
<dbReference type="Pfam" id="PF20465">
    <property type="entry name" value="MmeI_hel"/>
    <property type="match status" value="1"/>
</dbReference>
<dbReference type="Pfam" id="PF20473">
    <property type="entry name" value="MmeI_Mtase"/>
    <property type="match status" value="1"/>
</dbReference>
<sequence>MLARKGASASRAGGENLHGSMARARSSSDTLVASSSADTGIFLNHLFTKTIEQMSDSQSGNTHEVLQELFRAMATPADKETRQAAKLRPWADAFPYVNGGLFPEAGECPRFSRIARSYLLRAAELNWQEINPDIFGSMIQAVADDEERGELGMHYTSVPNILKVLNPLFLDDLREQLVAAGDNLRKLRNLRKRLSAIRVFDPACGSGNFLVIAYREMRQIEHEIVTRTRDNPKSVIPLANFYGIEIKGFAAEIARLALLIAEFQCDVRLISQKEARLNVLPLHKTGQIHIGNALRLDWLEVCPPTEPPRVCRRLQLLRRWSHEQADEQQVFS</sequence>
<evidence type="ECO:0000256" key="3">
    <source>
        <dbReference type="ARBA" id="ARBA00022679"/>
    </source>
</evidence>
<evidence type="ECO:0000259" key="7">
    <source>
        <dbReference type="Pfam" id="PF20473"/>
    </source>
</evidence>
<dbReference type="STRING" id="1079.BVIR_1488"/>
<evidence type="ECO:0000256" key="4">
    <source>
        <dbReference type="ARBA" id="ARBA00047942"/>
    </source>
</evidence>
<dbReference type="GO" id="GO:0032259">
    <property type="term" value="P:methylation"/>
    <property type="evidence" value="ECO:0007669"/>
    <property type="project" value="UniProtKB-KW"/>
</dbReference>
<evidence type="ECO:0000259" key="6">
    <source>
        <dbReference type="Pfam" id="PF20465"/>
    </source>
</evidence>
<reference evidence="8" key="1">
    <citation type="journal article" date="2015" name="Genome Announc.">
        <title>Complete Genome Sequence of the Bacteriochlorophyll b-Producing Photosynthetic Bacterium Blastochloris viridis.</title>
        <authorList>
            <person name="Tsukatani Y."/>
            <person name="Hirose Y."/>
            <person name="Harada J."/>
            <person name="Misawa N."/>
            <person name="Mori K."/>
            <person name="Inoue K."/>
            <person name="Tamiaki H."/>
        </authorList>
    </citation>
    <scope>NUCLEOTIDE SEQUENCE [LARGE SCALE GENOMIC DNA]</scope>
    <source>
        <strain evidence="8">DSM 133</strain>
    </source>
</reference>
<feature type="compositionally biased region" description="Low complexity" evidence="5">
    <location>
        <begin position="1"/>
        <end position="14"/>
    </location>
</feature>
<feature type="domain" description="MmeI-like helicase spacer" evidence="6">
    <location>
        <begin position="38"/>
        <end position="102"/>
    </location>
</feature>
<protein>
    <recommendedName>
        <fullName evidence="1">site-specific DNA-methyltransferase (adenine-specific)</fullName>
        <ecNumber evidence="1">2.1.1.72</ecNumber>
    </recommendedName>
</protein>
<dbReference type="OrthoDB" id="9806213at2"/>
<evidence type="ECO:0000313" key="10">
    <source>
        <dbReference type="Proteomes" id="UP000065734"/>
    </source>
</evidence>
<keyword evidence="3 9" id="KW-0808">Transferase</keyword>
<dbReference type="EC" id="2.1.1.72" evidence="1"/>
<dbReference type="InterPro" id="IPR046819">
    <property type="entry name" value="MmeI_hel"/>
</dbReference>
<dbReference type="PATRIC" id="fig|1079.6.peg.1544"/>
<gene>
    <name evidence="8" type="ORF">BV133_3263</name>
    <name evidence="9" type="ORF">BVIRIDIS_09330</name>
</gene>
<dbReference type="KEGG" id="bvr:BVIR_1488"/>
<dbReference type="EMBL" id="AP014854">
    <property type="protein sequence ID" value="BAS00857.1"/>
    <property type="molecule type" value="Genomic_DNA"/>
</dbReference>
<name>A0A0H5BJZ2_BLAVI</name>
<dbReference type="Gene3D" id="3.40.50.150">
    <property type="entry name" value="Vaccinia Virus protein VP39"/>
    <property type="match status" value="1"/>
</dbReference>
<dbReference type="SUPFAM" id="SSF53335">
    <property type="entry name" value="S-adenosyl-L-methionine-dependent methyltransferases"/>
    <property type="match status" value="1"/>
</dbReference>
<feature type="region of interest" description="Disordered" evidence="5">
    <location>
        <begin position="1"/>
        <end position="23"/>
    </location>
</feature>
<keyword evidence="10" id="KW-1185">Reference proteome</keyword>
<keyword evidence="2 9" id="KW-0489">Methyltransferase</keyword>
<comment type="catalytic activity">
    <reaction evidence="4">
        <text>a 2'-deoxyadenosine in DNA + S-adenosyl-L-methionine = an N(6)-methyl-2'-deoxyadenosine in DNA + S-adenosyl-L-homocysteine + H(+)</text>
        <dbReference type="Rhea" id="RHEA:15197"/>
        <dbReference type="Rhea" id="RHEA-COMP:12418"/>
        <dbReference type="Rhea" id="RHEA-COMP:12419"/>
        <dbReference type="ChEBI" id="CHEBI:15378"/>
        <dbReference type="ChEBI" id="CHEBI:57856"/>
        <dbReference type="ChEBI" id="CHEBI:59789"/>
        <dbReference type="ChEBI" id="CHEBI:90615"/>
        <dbReference type="ChEBI" id="CHEBI:90616"/>
        <dbReference type="EC" id="2.1.1.72"/>
    </reaction>
</comment>
<accession>A0A0H5BJZ2</accession>
<dbReference type="InterPro" id="IPR029063">
    <property type="entry name" value="SAM-dependent_MTases_sf"/>
</dbReference>
<feature type="domain" description="MmeI-like DNA-methyltransferase" evidence="7">
    <location>
        <begin position="179"/>
        <end position="306"/>
    </location>
</feature>
<dbReference type="InterPro" id="IPR050953">
    <property type="entry name" value="N4_N6_ade-DNA_methylase"/>
</dbReference>